<dbReference type="Pfam" id="PF03392">
    <property type="entry name" value="OS-D"/>
    <property type="match status" value="1"/>
</dbReference>
<reference evidence="2" key="1">
    <citation type="submission" date="2020-11" db="EMBL/GenBank/DDBJ databases">
        <authorList>
            <person name="Tran Van P."/>
        </authorList>
    </citation>
    <scope>NUCLEOTIDE SEQUENCE</scope>
</reference>
<feature type="transmembrane region" description="Helical" evidence="1">
    <location>
        <begin position="28"/>
        <end position="47"/>
    </location>
</feature>
<name>A0A7R9I2C8_9NEOP</name>
<proteinExistence type="predicted"/>
<dbReference type="InterPro" id="IPR036682">
    <property type="entry name" value="OS_D_A10/PebIII_sf"/>
</dbReference>
<dbReference type="EMBL" id="OD566925">
    <property type="protein sequence ID" value="CAD7444864.1"/>
    <property type="molecule type" value="Genomic_DNA"/>
</dbReference>
<dbReference type="Gene3D" id="1.10.2080.10">
    <property type="entry name" value="Insect odorant-binding protein A10/Ejaculatory bulb-specific protein 3"/>
    <property type="match status" value="1"/>
</dbReference>
<evidence type="ECO:0000256" key="1">
    <source>
        <dbReference type="SAM" id="Phobius"/>
    </source>
</evidence>
<protein>
    <submittedName>
        <fullName evidence="2">Uncharacterized protein</fullName>
    </submittedName>
</protein>
<accession>A0A7R9I2C8</accession>
<evidence type="ECO:0000313" key="2">
    <source>
        <dbReference type="EMBL" id="CAD7444864.1"/>
    </source>
</evidence>
<dbReference type="SUPFAM" id="SSF100910">
    <property type="entry name" value="Chemosensory protein Csp2"/>
    <property type="match status" value="1"/>
</dbReference>
<sequence>MSLPQYQKYILGGQHSQGITHLANMKTLLVWTMGLLVVAVTLVTPGGSAPAPDSKHYTDKYDQMDIEPIMNNARTRKAFLKCLIEGESCTPEGETLKRPSKESLSALMGVRTEGQDHPIWFASPGGWLELKFRPEELTVFFPLNEFAISLH</sequence>
<keyword evidence="1" id="KW-0812">Transmembrane</keyword>
<gene>
    <name evidence="2" type="ORF">TBIB3V08_LOCUS7229</name>
</gene>
<keyword evidence="1" id="KW-1133">Transmembrane helix</keyword>
<dbReference type="InterPro" id="IPR005055">
    <property type="entry name" value="A10/PebIII"/>
</dbReference>
<keyword evidence="1" id="KW-0472">Membrane</keyword>
<organism evidence="2">
    <name type="scientific">Timema bartmani</name>
    <dbReference type="NCBI Taxonomy" id="61472"/>
    <lineage>
        <taxon>Eukaryota</taxon>
        <taxon>Metazoa</taxon>
        <taxon>Ecdysozoa</taxon>
        <taxon>Arthropoda</taxon>
        <taxon>Hexapoda</taxon>
        <taxon>Insecta</taxon>
        <taxon>Pterygota</taxon>
        <taxon>Neoptera</taxon>
        <taxon>Polyneoptera</taxon>
        <taxon>Phasmatodea</taxon>
        <taxon>Timematodea</taxon>
        <taxon>Timematoidea</taxon>
        <taxon>Timematidae</taxon>
        <taxon>Timema</taxon>
    </lineage>
</organism>
<dbReference type="AlphaFoldDB" id="A0A7R9I2C8"/>